<feature type="region of interest" description="Disordered" evidence="1">
    <location>
        <begin position="39"/>
        <end position="96"/>
    </location>
</feature>
<dbReference type="Gramene" id="LPERR05G04290.1">
    <property type="protein sequence ID" value="LPERR05G04290.1"/>
    <property type="gene ID" value="LPERR05G04290"/>
</dbReference>
<name>A0A0D9WDA4_9ORYZ</name>
<accession>A0A0D9WDA4</accession>
<reference evidence="4" key="2">
    <citation type="submission" date="2013-12" db="EMBL/GenBank/DDBJ databases">
        <authorList>
            <person name="Yu Y."/>
            <person name="Lee S."/>
            <person name="de Baynast K."/>
            <person name="Wissotski M."/>
            <person name="Liu L."/>
            <person name="Talag J."/>
            <person name="Goicoechea J."/>
            <person name="Angelova A."/>
            <person name="Jetty R."/>
            <person name="Kudrna D."/>
            <person name="Golser W."/>
            <person name="Rivera L."/>
            <person name="Zhang J."/>
            <person name="Wing R."/>
        </authorList>
    </citation>
    <scope>NUCLEOTIDE SEQUENCE</scope>
</reference>
<feature type="chain" id="PRO_5002348548" evidence="2">
    <location>
        <begin position="19"/>
        <end position="96"/>
    </location>
</feature>
<dbReference type="EnsemblPlants" id="LPERR05G04290.1">
    <property type="protein sequence ID" value="LPERR05G04290.1"/>
    <property type="gene ID" value="LPERR05G04290"/>
</dbReference>
<sequence>MDCIKIAMLLTLIPLALRGSGSILGNVVVVVVAVVPSPEQQPPGYKIDGDSPSSADHQGRRHTAFTRRRFGTGGGDGFFNEDKRFSPTGSNPLHNL</sequence>
<dbReference type="HOGENOM" id="CLU_145657_0_0_1"/>
<proteinExistence type="predicted"/>
<organism evidence="3 4">
    <name type="scientific">Leersia perrieri</name>
    <dbReference type="NCBI Taxonomy" id="77586"/>
    <lineage>
        <taxon>Eukaryota</taxon>
        <taxon>Viridiplantae</taxon>
        <taxon>Streptophyta</taxon>
        <taxon>Embryophyta</taxon>
        <taxon>Tracheophyta</taxon>
        <taxon>Spermatophyta</taxon>
        <taxon>Magnoliopsida</taxon>
        <taxon>Liliopsida</taxon>
        <taxon>Poales</taxon>
        <taxon>Poaceae</taxon>
        <taxon>BOP clade</taxon>
        <taxon>Oryzoideae</taxon>
        <taxon>Oryzeae</taxon>
        <taxon>Oryzinae</taxon>
        <taxon>Leersia</taxon>
    </lineage>
</organism>
<reference evidence="3" key="3">
    <citation type="submission" date="2015-04" db="UniProtKB">
        <authorList>
            <consortium name="EnsemblPlants"/>
        </authorList>
    </citation>
    <scope>IDENTIFICATION</scope>
</reference>
<reference evidence="3 4" key="1">
    <citation type="submission" date="2012-08" db="EMBL/GenBank/DDBJ databases">
        <title>Oryza genome evolution.</title>
        <authorList>
            <person name="Wing R.A."/>
        </authorList>
    </citation>
    <scope>NUCLEOTIDE SEQUENCE</scope>
</reference>
<keyword evidence="2" id="KW-0732">Signal</keyword>
<evidence type="ECO:0000313" key="4">
    <source>
        <dbReference type="Proteomes" id="UP000032180"/>
    </source>
</evidence>
<protein>
    <submittedName>
        <fullName evidence="3">Uncharacterized protein</fullName>
    </submittedName>
</protein>
<dbReference type="AlphaFoldDB" id="A0A0D9WDA4"/>
<feature type="signal peptide" evidence="2">
    <location>
        <begin position="1"/>
        <end position="18"/>
    </location>
</feature>
<feature type="compositionally biased region" description="Basic residues" evidence="1">
    <location>
        <begin position="59"/>
        <end position="70"/>
    </location>
</feature>
<evidence type="ECO:0000256" key="2">
    <source>
        <dbReference type="SAM" id="SignalP"/>
    </source>
</evidence>
<feature type="compositionally biased region" description="Polar residues" evidence="1">
    <location>
        <begin position="87"/>
        <end position="96"/>
    </location>
</feature>
<evidence type="ECO:0000256" key="1">
    <source>
        <dbReference type="SAM" id="MobiDB-lite"/>
    </source>
</evidence>
<dbReference type="eggNOG" id="ENOG502R5GY">
    <property type="taxonomic scope" value="Eukaryota"/>
</dbReference>
<keyword evidence="4" id="KW-1185">Reference proteome</keyword>
<evidence type="ECO:0000313" key="3">
    <source>
        <dbReference type="EnsemblPlants" id="LPERR05G04290.1"/>
    </source>
</evidence>
<dbReference type="Proteomes" id="UP000032180">
    <property type="component" value="Chromosome 5"/>
</dbReference>